<dbReference type="Proteomes" id="UP001610446">
    <property type="component" value="Unassembled WGS sequence"/>
</dbReference>
<name>A0ABR4JTU7_9EURO</name>
<comment type="caution">
    <text evidence="1">The sequence shown here is derived from an EMBL/GenBank/DDBJ whole genome shotgun (WGS) entry which is preliminary data.</text>
</comment>
<sequence length="145" mass="16134">MSALNVLNAGVDTVAGKWLALPDTEEQQIIDEVSDWETEICNTERGFISRPVLDAEQIHRLSISCGLAARHMPQIAVTEYHLTHGSSKSDLEVRMGDEVTLRWKSRSTYVPDQRVAKAWGFDLKDMASHKPLSYSVVLPSRPAGT</sequence>
<evidence type="ECO:0000313" key="2">
    <source>
        <dbReference type="Proteomes" id="UP001610446"/>
    </source>
</evidence>
<evidence type="ECO:0000313" key="1">
    <source>
        <dbReference type="EMBL" id="KAL2842517.1"/>
    </source>
</evidence>
<accession>A0ABR4JTU7</accession>
<protein>
    <submittedName>
        <fullName evidence="1">Uncharacterized protein</fullName>
    </submittedName>
</protein>
<gene>
    <name evidence="1" type="ORF">BJY01DRAFT_249001</name>
</gene>
<dbReference type="EMBL" id="JBFXLU010000098">
    <property type="protein sequence ID" value="KAL2842517.1"/>
    <property type="molecule type" value="Genomic_DNA"/>
</dbReference>
<organism evidence="1 2">
    <name type="scientific">Aspergillus pseudoustus</name>
    <dbReference type="NCBI Taxonomy" id="1810923"/>
    <lineage>
        <taxon>Eukaryota</taxon>
        <taxon>Fungi</taxon>
        <taxon>Dikarya</taxon>
        <taxon>Ascomycota</taxon>
        <taxon>Pezizomycotina</taxon>
        <taxon>Eurotiomycetes</taxon>
        <taxon>Eurotiomycetidae</taxon>
        <taxon>Eurotiales</taxon>
        <taxon>Aspergillaceae</taxon>
        <taxon>Aspergillus</taxon>
        <taxon>Aspergillus subgen. Nidulantes</taxon>
    </lineage>
</organism>
<proteinExistence type="predicted"/>
<reference evidence="1 2" key="1">
    <citation type="submission" date="2024-07" db="EMBL/GenBank/DDBJ databases">
        <title>Section-level genome sequencing and comparative genomics of Aspergillus sections Usti and Cavernicolus.</title>
        <authorList>
            <consortium name="Lawrence Berkeley National Laboratory"/>
            <person name="Nybo J.L."/>
            <person name="Vesth T.C."/>
            <person name="Theobald S."/>
            <person name="Frisvad J.C."/>
            <person name="Larsen T.O."/>
            <person name="Kjaerboelling I."/>
            <person name="Rothschild-Mancinelli K."/>
            <person name="Lyhne E.K."/>
            <person name="Kogle M.E."/>
            <person name="Barry K."/>
            <person name="Clum A."/>
            <person name="Na H."/>
            <person name="Ledsgaard L."/>
            <person name="Lin J."/>
            <person name="Lipzen A."/>
            <person name="Kuo A."/>
            <person name="Riley R."/>
            <person name="Mondo S."/>
            <person name="Labutti K."/>
            <person name="Haridas S."/>
            <person name="Pangalinan J."/>
            <person name="Salamov A.A."/>
            <person name="Simmons B.A."/>
            <person name="Magnuson J.K."/>
            <person name="Chen J."/>
            <person name="Drula E."/>
            <person name="Henrissat B."/>
            <person name="Wiebenga A."/>
            <person name="Lubbers R.J."/>
            <person name="Gomes A.C."/>
            <person name="Makela M.R."/>
            <person name="Stajich J."/>
            <person name="Grigoriev I.V."/>
            <person name="Mortensen U.H."/>
            <person name="De Vries R.P."/>
            <person name="Baker S.E."/>
            <person name="Andersen M.R."/>
        </authorList>
    </citation>
    <scope>NUCLEOTIDE SEQUENCE [LARGE SCALE GENOMIC DNA]</scope>
    <source>
        <strain evidence="1 2">CBS 123904</strain>
    </source>
</reference>
<keyword evidence="2" id="KW-1185">Reference proteome</keyword>